<protein>
    <submittedName>
        <fullName evidence="1">Uncharacterized protein</fullName>
    </submittedName>
</protein>
<keyword evidence="2" id="KW-1185">Reference proteome</keyword>
<gene>
    <name evidence="1" type="ORF">HCN58_26155</name>
</gene>
<comment type="caution">
    <text evidence="1">The sequence shown here is derived from an EMBL/GenBank/DDBJ whole genome shotgun (WGS) entry which is preliminary data.</text>
</comment>
<accession>A0A7Y4LY86</accession>
<dbReference type="RefSeq" id="WP_171582243.1">
    <property type="nucleotide sequence ID" value="NZ_JAAVLX010000009.1"/>
</dbReference>
<dbReference type="AlphaFoldDB" id="A0A7Y4LY86"/>
<evidence type="ECO:0000313" key="1">
    <source>
        <dbReference type="EMBL" id="NOJ43019.1"/>
    </source>
</evidence>
<reference evidence="1 2" key="1">
    <citation type="submission" date="2020-03" db="EMBL/GenBank/DDBJ databases">
        <title>Bradyrhizobium diversity isolated from nodules of Indigofera sp.</title>
        <authorList>
            <person name="Klepa M."/>
            <person name="Helene L."/>
            <person name="Hungria M."/>
        </authorList>
    </citation>
    <scope>NUCLEOTIDE SEQUENCE [LARGE SCALE GENOMIC DNA]</scope>
    <source>
        <strain evidence="1 2">WSM 1791</strain>
    </source>
</reference>
<proteinExistence type="predicted"/>
<sequence>MQLEIINRLSDVDDGKPVHIVFAHNGESWAVLSTEQIIDVLRTVTRHFASADHDKKVAFFSAPLHQAAAIVRQRAAEHDIELPGRFWLTAEELDTGA</sequence>
<dbReference type="EMBL" id="JAAVLX010000009">
    <property type="protein sequence ID" value="NOJ43019.1"/>
    <property type="molecule type" value="Genomic_DNA"/>
</dbReference>
<name>A0A7Y4LY86_9BRAD</name>
<dbReference type="Proteomes" id="UP000544122">
    <property type="component" value="Unassembled WGS sequence"/>
</dbReference>
<evidence type="ECO:0000313" key="2">
    <source>
        <dbReference type="Proteomes" id="UP000544122"/>
    </source>
</evidence>
<organism evidence="1 2">
    <name type="scientific">Bradyrhizobium australiense</name>
    <dbReference type="NCBI Taxonomy" id="2721161"/>
    <lineage>
        <taxon>Bacteria</taxon>
        <taxon>Pseudomonadati</taxon>
        <taxon>Pseudomonadota</taxon>
        <taxon>Alphaproteobacteria</taxon>
        <taxon>Hyphomicrobiales</taxon>
        <taxon>Nitrobacteraceae</taxon>
        <taxon>Bradyrhizobium</taxon>
    </lineage>
</organism>